<feature type="signal peptide" evidence="1">
    <location>
        <begin position="1"/>
        <end position="20"/>
    </location>
</feature>
<sequence length="178" mass="19495">MKKIWMILGMIFFVSGCAVQGPSLFGGSEKKLTLSDLDEGCKNALPKTLKGSFGQVKILAAVTQSGDEANPLSVTARFVMTSFEIPEGIEGIVRYNGTLRYDPATHTLYFTNLQPISLTFGGNRSLLEYVSPAARRGLPPLVAQALESIPVYRMEETFGAKSLQSVKVDKENLLLEFR</sequence>
<protein>
    <submittedName>
        <fullName evidence="2">DUF1439 domain-containing protein</fullName>
    </submittedName>
</protein>
<dbReference type="Proteomes" id="UP000885722">
    <property type="component" value="Unassembled WGS sequence"/>
</dbReference>
<organism evidence="2">
    <name type="scientific">Nitratifractor salsuginis</name>
    <dbReference type="NCBI Taxonomy" id="269261"/>
    <lineage>
        <taxon>Bacteria</taxon>
        <taxon>Pseudomonadati</taxon>
        <taxon>Campylobacterota</taxon>
        <taxon>Epsilonproteobacteria</taxon>
        <taxon>Campylobacterales</taxon>
        <taxon>Sulfurovaceae</taxon>
        <taxon>Nitratifractor</taxon>
    </lineage>
</organism>
<feature type="chain" id="PRO_5031367246" evidence="1">
    <location>
        <begin position="21"/>
        <end position="178"/>
    </location>
</feature>
<dbReference type="AlphaFoldDB" id="A0A7V2SJ02"/>
<keyword evidence="1" id="KW-0732">Signal</keyword>
<comment type="caution">
    <text evidence="2">The sequence shown here is derived from an EMBL/GenBank/DDBJ whole genome shotgun (WGS) entry which is preliminary data.</text>
</comment>
<reference evidence="2" key="1">
    <citation type="journal article" date="2020" name="mSystems">
        <title>Genome- and Community-Level Interaction Insights into Carbon Utilization and Element Cycling Functions of Hydrothermarchaeota in Hydrothermal Sediment.</title>
        <authorList>
            <person name="Zhou Z."/>
            <person name="Liu Y."/>
            <person name="Xu W."/>
            <person name="Pan J."/>
            <person name="Luo Z.H."/>
            <person name="Li M."/>
        </authorList>
    </citation>
    <scope>NUCLEOTIDE SEQUENCE [LARGE SCALE GENOMIC DNA]</scope>
    <source>
        <strain evidence="2">HyVt-513</strain>
    </source>
</reference>
<accession>A0A7V2SJ02</accession>
<dbReference type="EMBL" id="DRNO01000170">
    <property type="protein sequence ID" value="HFC03728.1"/>
    <property type="molecule type" value="Genomic_DNA"/>
</dbReference>
<evidence type="ECO:0000256" key="1">
    <source>
        <dbReference type="SAM" id="SignalP"/>
    </source>
</evidence>
<dbReference type="PROSITE" id="PS51257">
    <property type="entry name" value="PROKAR_LIPOPROTEIN"/>
    <property type="match status" value="1"/>
</dbReference>
<proteinExistence type="predicted"/>
<gene>
    <name evidence="2" type="ORF">ENJ74_02535</name>
</gene>
<dbReference type="Gene3D" id="3.15.10.40">
    <property type="entry name" value="Uncharacterised protein PF07273, DUF1439"/>
    <property type="match status" value="1"/>
</dbReference>
<evidence type="ECO:0000313" key="2">
    <source>
        <dbReference type="EMBL" id="HFC03728.1"/>
    </source>
</evidence>
<name>A0A7V2SJ02_9BACT</name>